<name>A0A1Y1JJM6_PLAGO</name>
<protein>
    <recommendedName>
        <fullName evidence="6">Geranylgeranyl transferase type-2 subunit alpha</fullName>
        <ecNumber evidence="6">2.5.1.60</ecNumber>
    </recommendedName>
    <alternativeName>
        <fullName evidence="6">Geranylgeranyl transferase type II subunit alpha</fullName>
    </alternativeName>
</protein>
<dbReference type="Proteomes" id="UP000195521">
    <property type="component" value="Unassembled WGS sequence"/>
</dbReference>
<dbReference type="InterPro" id="IPR002088">
    <property type="entry name" value="Prenyl_trans_a"/>
</dbReference>
<dbReference type="Gene3D" id="1.25.40.120">
    <property type="entry name" value="Protein prenylyltransferase"/>
    <property type="match status" value="2"/>
</dbReference>
<evidence type="ECO:0000313" key="7">
    <source>
        <dbReference type="EMBL" id="GAW82661.1"/>
    </source>
</evidence>
<dbReference type="GO" id="GO:0097354">
    <property type="term" value="P:prenylation"/>
    <property type="evidence" value="ECO:0007669"/>
    <property type="project" value="UniProtKB-UniRule"/>
</dbReference>
<dbReference type="PROSITE" id="PS51450">
    <property type="entry name" value="LRR"/>
    <property type="match status" value="1"/>
</dbReference>
<dbReference type="InterPro" id="IPR001611">
    <property type="entry name" value="Leu-rich_rpt"/>
</dbReference>
<evidence type="ECO:0000256" key="4">
    <source>
        <dbReference type="ARBA" id="ARBA00022737"/>
    </source>
</evidence>
<dbReference type="SUPFAM" id="SSF48439">
    <property type="entry name" value="Protein prenylyltransferase"/>
    <property type="match status" value="1"/>
</dbReference>
<keyword evidence="3 6" id="KW-0808">Transferase</keyword>
<dbReference type="AlphaFoldDB" id="A0A1Y1JJM6"/>
<comment type="similarity">
    <text evidence="1 6">Belongs to the protein prenyltransferase subunit alpha family.</text>
</comment>
<dbReference type="InterPro" id="IPR032675">
    <property type="entry name" value="LRR_dom_sf"/>
</dbReference>
<proteinExistence type="inferred from homology"/>
<evidence type="ECO:0000313" key="8">
    <source>
        <dbReference type="Proteomes" id="UP000195521"/>
    </source>
</evidence>
<dbReference type="EMBL" id="BDQF01000013">
    <property type="protein sequence ID" value="GAW82661.1"/>
    <property type="molecule type" value="Genomic_DNA"/>
</dbReference>
<comment type="caution">
    <text evidence="7">The sequence shown here is derived from an EMBL/GenBank/DDBJ whole genome shotgun (WGS) entry which is preliminary data.</text>
</comment>
<gene>
    <name evidence="7" type="ORF">PGO_126590</name>
</gene>
<dbReference type="PANTHER" id="PTHR11129">
    <property type="entry name" value="PROTEIN FARNESYLTRANSFERASE ALPHA SUBUNIT/RAB GERANYLGERANYL TRANSFERASE ALPHA SUBUNIT"/>
    <property type="match status" value="1"/>
</dbReference>
<dbReference type="SUPFAM" id="SSF52047">
    <property type="entry name" value="RNI-like"/>
    <property type="match status" value="1"/>
</dbReference>
<comment type="function">
    <text evidence="6">Catalyzes the transfer of a geranyl-geranyl moiety from geranyl-geranyl pyrophosphate to cysteines occuring in specific C-terminal amino acid sequences.</text>
</comment>
<dbReference type="OrthoDB" id="1658at2759"/>
<dbReference type="Gene3D" id="3.80.10.10">
    <property type="entry name" value="Ribonuclease Inhibitor"/>
    <property type="match status" value="1"/>
</dbReference>
<evidence type="ECO:0000256" key="5">
    <source>
        <dbReference type="ARBA" id="ARBA00047658"/>
    </source>
</evidence>
<dbReference type="GO" id="GO:0005968">
    <property type="term" value="C:Rab-protein geranylgeranyltransferase complex"/>
    <property type="evidence" value="ECO:0007669"/>
    <property type="project" value="TreeGrafter"/>
</dbReference>
<evidence type="ECO:0000256" key="6">
    <source>
        <dbReference type="RuleBase" id="RU367120"/>
    </source>
</evidence>
<comment type="catalytic activity">
    <reaction evidence="5 6">
        <text>geranylgeranyl diphosphate + L-cysteinyl-[protein] = S-geranylgeranyl-L-cysteinyl-[protein] + diphosphate</text>
        <dbReference type="Rhea" id="RHEA:21240"/>
        <dbReference type="Rhea" id="RHEA-COMP:10131"/>
        <dbReference type="Rhea" id="RHEA-COMP:11537"/>
        <dbReference type="ChEBI" id="CHEBI:29950"/>
        <dbReference type="ChEBI" id="CHEBI:33019"/>
        <dbReference type="ChEBI" id="CHEBI:57533"/>
        <dbReference type="ChEBI" id="CHEBI:86021"/>
        <dbReference type="EC" id="2.5.1.60"/>
    </reaction>
</comment>
<dbReference type="PANTHER" id="PTHR11129:SF2">
    <property type="entry name" value="GERANYLGERANYL TRANSFERASE TYPE-2 SUBUNIT ALPHA"/>
    <property type="match status" value="1"/>
</dbReference>
<dbReference type="OMA" id="WEFYRWF"/>
<dbReference type="RefSeq" id="XP_028545250.1">
    <property type="nucleotide sequence ID" value="XM_028689449.1"/>
</dbReference>
<dbReference type="PROSITE" id="PS51147">
    <property type="entry name" value="PFTA"/>
    <property type="match status" value="2"/>
</dbReference>
<keyword evidence="4" id="KW-0677">Repeat</keyword>
<accession>A0A1Y1JJM6</accession>
<organism evidence="7 8">
    <name type="scientific">Plasmodium gonderi</name>
    <dbReference type="NCBI Taxonomy" id="77519"/>
    <lineage>
        <taxon>Eukaryota</taxon>
        <taxon>Sar</taxon>
        <taxon>Alveolata</taxon>
        <taxon>Apicomplexa</taxon>
        <taxon>Aconoidasida</taxon>
        <taxon>Haemosporida</taxon>
        <taxon>Plasmodiidae</taxon>
        <taxon>Plasmodium</taxon>
        <taxon>Plasmodium (Plasmodium)</taxon>
    </lineage>
</organism>
<dbReference type="GeneID" id="39749398"/>
<evidence type="ECO:0000256" key="2">
    <source>
        <dbReference type="ARBA" id="ARBA00022602"/>
    </source>
</evidence>
<dbReference type="EC" id="2.5.1.60" evidence="6"/>
<evidence type="ECO:0000256" key="3">
    <source>
        <dbReference type="ARBA" id="ARBA00022679"/>
    </source>
</evidence>
<keyword evidence="2 6" id="KW-0637">Prenyltransferase</keyword>
<dbReference type="GO" id="GO:0004663">
    <property type="term" value="F:Rab geranylgeranyltransferase activity"/>
    <property type="evidence" value="ECO:0007669"/>
    <property type="project" value="UniProtKB-UniRule"/>
</dbReference>
<dbReference type="Pfam" id="PF01239">
    <property type="entry name" value="PPTA"/>
    <property type="match status" value="2"/>
</dbReference>
<evidence type="ECO:0000256" key="1">
    <source>
        <dbReference type="ARBA" id="ARBA00006734"/>
    </source>
</evidence>
<keyword evidence="8" id="KW-1185">Reference proteome</keyword>
<reference evidence="8" key="1">
    <citation type="submission" date="2017-04" db="EMBL/GenBank/DDBJ databases">
        <title>Plasmodium gonderi genome.</title>
        <authorList>
            <person name="Arisue N."/>
            <person name="Honma H."/>
            <person name="Kawai S."/>
            <person name="Tougan T."/>
            <person name="Tanabe K."/>
            <person name="Horii T."/>
        </authorList>
    </citation>
    <scope>NUCLEOTIDE SEQUENCE [LARGE SCALE GENOMIC DNA]</scope>
    <source>
        <strain evidence="8">ATCC 30045</strain>
    </source>
</reference>
<sequence length="691" mass="83402">MHGRRAKICKDEEVKLEKAKELIPLVNILLKKKSGKIYDKEYIETTSIILKKCPYLQTLWNYRREYFEYVKNMKLCEGDEKKDYNKNLLHELKTMMKNENVMVEEILNKFSKCNELWFHKLWIIKVCLKNNFIDISDLIKELEFCKNSFYKDDRNYHSWNYRSYIIACIQIYVKKIKHEKMKNEKNERNENNHVCKEFDNDFNIHESNYELSKMLIEKNFSNFSAWFLKYTICESLININNELNLIKNAIYTDPFDQSLWEFYRWFLFQRGNYKEKVFFILLEKNSIFFFFQNLVKLNISKSKCYDLNNEEVKGEWGKHFLIHNNPNNNFESYVYFFKVTDEFVGKNIFNNFNSSLKFCIYYYKYNIYEPGKIHYEKNVLQDLIVDHEYLSEEDKFEYNFNYEIDFSKFSKNENFKLLLDYDIQNSENIQIFSKSSCVNTFFSLYKYISYSNKLLNTAKHINLFSLNLELEQIDELLLLENNCKFALFTRFEILKRLERFEELFHLLKVLKEVDKIREGYYEDLETELRIQKKIYDYYENSEIVDNDELDLSGLNIDSIIYPLLMEAFFIPNINLSNNLISESCTGKFTVNFLYNLKELNLSHNKINCLVTLMKNLHNLKLLEKFDVSNNPLANIDEDMDNFTFVTLPQLKEINISDSNISLLLNQNYKHINEINKYNVVKNNNKVILSKQ</sequence>